<gene>
    <name evidence="3" type="ORF">RIF29_19699</name>
</gene>
<name>A0AAN9F284_CROPI</name>
<dbReference type="Proteomes" id="UP001372338">
    <property type="component" value="Unassembled WGS sequence"/>
</dbReference>
<keyword evidence="1" id="KW-0677">Repeat</keyword>
<dbReference type="GO" id="GO:0005737">
    <property type="term" value="C:cytoplasm"/>
    <property type="evidence" value="ECO:0007669"/>
    <property type="project" value="TreeGrafter"/>
</dbReference>
<dbReference type="SUPFAM" id="SSF47874">
    <property type="entry name" value="Annexin"/>
    <property type="match status" value="1"/>
</dbReference>
<dbReference type="PROSITE" id="PS51897">
    <property type="entry name" value="ANNEXIN_2"/>
    <property type="match status" value="3"/>
</dbReference>
<dbReference type="PANTHER" id="PTHR10502:SF190">
    <property type="entry name" value="OS09G0453300 PROTEIN"/>
    <property type="match status" value="1"/>
</dbReference>
<keyword evidence="2" id="KW-0041">Annexin</keyword>
<dbReference type="SMART" id="SM00335">
    <property type="entry name" value="ANX"/>
    <property type="match status" value="3"/>
</dbReference>
<dbReference type="GO" id="GO:0005886">
    <property type="term" value="C:plasma membrane"/>
    <property type="evidence" value="ECO:0007669"/>
    <property type="project" value="TreeGrafter"/>
</dbReference>
<dbReference type="GO" id="GO:0009408">
    <property type="term" value="P:response to heat"/>
    <property type="evidence" value="ECO:0007669"/>
    <property type="project" value="TreeGrafter"/>
</dbReference>
<sequence>MEVEYGNDGIVRGTHLLFQHASGDDGEAVMVVEAANILTMTTNHNFELDCKKIHDSLGCFSQLIPSLACLTHLERQQLRETYKAVYGEDLISHLQRYENEFSSALSLWMLDPHERDAIVAREALQQDETNFKALMEIFLGRKSSHILLITLAYLKRFRRQLDQDIINLDPPHPFQKILVALAASHKAHQVDVSHHISKCDARRLYETGEGSLGALNEAVVLEILSKRSIPQLKLTFLSYKHIYGHDYTKFIKRVNLGQFGEALMMVVKCICNPAHYYAKALYTSTKGETRDRGILVRALVSRAEVDMNQIKMVFKEKYGKELADVISEGISSGDYRDFLVALATRSIAST</sequence>
<evidence type="ECO:0000313" key="4">
    <source>
        <dbReference type="Proteomes" id="UP001372338"/>
    </source>
</evidence>
<dbReference type="GO" id="GO:0001786">
    <property type="term" value="F:phosphatidylserine binding"/>
    <property type="evidence" value="ECO:0007669"/>
    <property type="project" value="TreeGrafter"/>
</dbReference>
<dbReference type="GO" id="GO:0009651">
    <property type="term" value="P:response to salt stress"/>
    <property type="evidence" value="ECO:0007669"/>
    <property type="project" value="TreeGrafter"/>
</dbReference>
<dbReference type="PANTHER" id="PTHR10502">
    <property type="entry name" value="ANNEXIN"/>
    <property type="match status" value="1"/>
</dbReference>
<comment type="caution">
    <text evidence="3">The sequence shown here is derived from an EMBL/GenBank/DDBJ whole genome shotgun (WGS) entry which is preliminary data.</text>
</comment>
<dbReference type="EMBL" id="JAYWIO010000004">
    <property type="protein sequence ID" value="KAK7267035.1"/>
    <property type="molecule type" value="Genomic_DNA"/>
</dbReference>
<evidence type="ECO:0000256" key="1">
    <source>
        <dbReference type="ARBA" id="ARBA00022737"/>
    </source>
</evidence>
<dbReference type="Pfam" id="PF00191">
    <property type="entry name" value="Annexin"/>
    <property type="match status" value="2"/>
</dbReference>
<dbReference type="GO" id="GO:0009409">
    <property type="term" value="P:response to cold"/>
    <property type="evidence" value="ECO:0007669"/>
    <property type="project" value="TreeGrafter"/>
</dbReference>
<dbReference type="GO" id="GO:0009414">
    <property type="term" value="P:response to water deprivation"/>
    <property type="evidence" value="ECO:0007669"/>
    <property type="project" value="TreeGrafter"/>
</dbReference>
<dbReference type="GO" id="GO:0005544">
    <property type="term" value="F:calcium-dependent phospholipid binding"/>
    <property type="evidence" value="ECO:0007669"/>
    <property type="project" value="InterPro"/>
</dbReference>
<protein>
    <submittedName>
        <fullName evidence="3">Uncharacterized protein</fullName>
    </submittedName>
</protein>
<dbReference type="PRINTS" id="PR00196">
    <property type="entry name" value="ANNEXIN"/>
</dbReference>
<keyword evidence="4" id="KW-1185">Reference proteome</keyword>
<dbReference type="InterPro" id="IPR037104">
    <property type="entry name" value="Annexin_sf"/>
</dbReference>
<proteinExistence type="predicted"/>
<dbReference type="AlphaFoldDB" id="A0AAN9F284"/>
<dbReference type="InterPro" id="IPR018502">
    <property type="entry name" value="Annexin_repeat"/>
</dbReference>
<accession>A0AAN9F284</accession>
<evidence type="ECO:0000256" key="2">
    <source>
        <dbReference type="ARBA" id="ARBA00023216"/>
    </source>
</evidence>
<reference evidence="3 4" key="1">
    <citation type="submission" date="2024-01" db="EMBL/GenBank/DDBJ databases">
        <title>The genomes of 5 underutilized Papilionoideae crops provide insights into root nodulation and disease resistanc.</title>
        <authorList>
            <person name="Yuan L."/>
        </authorList>
    </citation>
    <scope>NUCLEOTIDE SEQUENCE [LARGE SCALE GENOMIC DNA]</scope>
    <source>
        <strain evidence="3">ZHUSHIDOU_FW_LH</strain>
        <tissue evidence="3">Leaf</tissue>
    </source>
</reference>
<evidence type="ECO:0000313" key="3">
    <source>
        <dbReference type="EMBL" id="KAK7267035.1"/>
    </source>
</evidence>
<dbReference type="Gene3D" id="1.10.220.10">
    <property type="entry name" value="Annexin"/>
    <property type="match status" value="3"/>
</dbReference>
<organism evidence="3 4">
    <name type="scientific">Crotalaria pallida</name>
    <name type="common">Smooth rattlebox</name>
    <name type="synonym">Crotalaria striata</name>
    <dbReference type="NCBI Taxonomy" id="3830"/>
    <lineage>
        <taxon>Eukaryota</taxon>
        <taxon>Viridiplantae</taxon>
        <taxon>Streptophyta</taxon>
        <taxon>Embryophyta</taxon>
        <taxon>Tracheophyta</taxon>
        <taxon>Spermatophyta</taxon>
        <taxon>Magnoliopsida</taxon>
        <taxon>eudicotyledons</taxon>
        <taxon>Gunneridae</taxon>
        <taxon>Pentapetalae</taxon>
        <taxon>rosids</taxon>
        <taxon>fabids</taxon>
        <taxon>Fabales</taxon>
        <taxon>Fabaceae</taxon>
        <taxon>Papilionoideae</taxon>
        <taxon>50 kb inversion clade</taxon>
        <taxon>genistoids sensu lato</taxon>
        <taxon>core genistoids</taxon>
        <taxon>Crotalarieae</taxon>
        <taxon>Crotalaria</taxon>
    </lineage>
</organism>
<dbReference type="InterPro" id="IPR001464">
    <property type="entry name" value="Annexin"/>
</dbReference>
<dbReference type="GO" id="GO:0005509">
    <property type="term" value="F:calcium ion binding"/>
    <property type="evidence" value="ECO:0007669"/>
    <property type="project" value="InterPro"/>
</dbReference>